<reference evidence="1" key="1">
    <citation type="submission" date="2022-01" db="EMBL/GenBank/DDBJ databases">
        <title>Collection of gut derived symbiotic bacterial strains cultured from healthy donors.</title>
        <authorList>
            <person name="Lin H."/>
            <person name="Kohout C."/>
            <person name="Waligurski E."/>
            <person name="Pamer E.G."/>
        </authorList>
    </citation>
    <scope>NUCLEOTIDE SEQUENCE</scope>
    <source>
        <strain evidence="1">DFI.6.72</strain>
    </source>
</reference>
<organism evidence="1 2">
    <name type="scientific">Phocaeicola vulgatus</name>
    <name type="common">Bacteroides vulgatus</name>
    <dbReference type="NCBI Taxonomy" id="821"/>
    <lineage>
        <taxon>Bacteria</taxon>
        <taxon>Pseudomonadati</taxon>
        <taxon>Bacteroidota</taxon>
        <taxon>Bacteroidia</taxon>
        <taxon>Bacteroidales</taxon>
        <taxon>Bacteroidaceae</taxon>
        <taxon>Phocaeicola</taxon>
    </lineage>
</organism>
<evidence type="ECO:0000313" key="1">
    <source>
        <dbReference type="EMBL" id="MCG4691260.1"/>
    </source>
</evidence>
<evidence type="ECO:0000313" key="2">
    <source>
        <dbReference type="Proteomes" id="UP001200843"/>
    </source>
</evidence>
<gene>
    <name evidence="1" type="ORF">L0N01_22045</name>
</gene>
<dbReference type="AlphaFoldDB" id="A0AAW5BTX5"/>
<protein>
    <submittedName>
        <fullName evidence="1">Uncharacterized protein</fullName>
    </submittedName>
</protein>
<comment type="caution">
    <text evidence="1">The sequence shown here is derived from an EMBL/GenBank/DDBJ whole genome shotgun (WGS) entry which is preliminary data.</text>
</comment>
<dbReference type="RefSeq" id="WP_238058150.1">
    <property type="nucleotide sequence ID" value="NZ_JAKNGJ010000114.1"/>
</dbReference>
<sequence>IIWIKRRRNNMKIENLERASRINDELAKLKLAKETLNNGGYVRIYSSARSSAGCVELDIANFNGEVSTCIDNHIAELESEIETL</sequence>
<feature type="non-terminal residue" evidence="1">
    <location>
        <position position="1"/>
    </location>
</feature>
<dbReference type="Proteomes" id="UP001200843">
    <property type="component" value="Unassembled WGS sequence"/>
</dbReference>
<proteinExistence type="predicted"/>
<accession>A0AAW5BTX5</accession>
<name>A0AAW5BTX5_PHOVU</name>
<dbReference type="EMBL" id="JAKNGO010000135">
    <property type="protein sequence ID" value="MCG4691260.1"/>
    <property type="molecule type" value="Genomic_DNA"/>
</dbReference>